<accession>B5CUV8</accession>
<protein>
    <submittedName>
        <fullName evidence="1">Uncharacterized protein</fullName>
    </submittedName>
</protein>
<sequence length="44" mass="5241">MEGAGVCQAHLQLLLFLLIPHKKGEWRYILCLVDFFPYLWTVFM</sequence>
<gene>
    <name evidence="1" type="ORF">BACPLE_00483</name>
</gene>
<dbReference type="EMBL" id="ABQC02000004">
    <property type="protein sequence ID" value="EDY97098.1"/>
    <property type="molecule type" value="Genomic_DNA"/>
</dbReference>
<reference evidence="1 2" key="2">
    <citation type="submission" date="2008-08" db="EMBL/GenBank/DDBJ databases">
        <authorList>
            <person name="Fulton L."/>
            <person name="Clifton S."/>
            <person name="Fulton B."/>
            <person name="Xu J."/>
            <person name="Minx P."/>
            <person name="Pepin K.H."/>
            <person name="Johnson M."/>
            <person name="Thiruvilangam P."/>
            <person name="Bhonagiri V."/>
            <person name="Nash W.E."/>
            <person name="Mardis E.R."/>
            <person name="Wilson R.K."/>
        </authorList>
    </citation>
    <scope>NUCLEOTIDE SEQUENCE [LARGE SCALE GENOMIC DNA]</scope>
    <source>
        <strain evidence="2">DSM 17135 / JCM 12973 / M2</strain>
    </source>
</reference>
<reference evidence="1 2" key="1">
    <citation type="submission" date="2008-08" db="EMBL/GenBank/DDBJ databases">
        <title>Draft genome sequence of Bacteroides plebeius (DSM 17135).</title>
        <authorList>
            <person name="Sudarsanam P."/>
            <person name="Ley R."/>
            <person name="Guruge J."/>
            <person name="Turnbaugh P.J."/>
            <person name="Mahowald M."/>
            <person name="Liep D."/>
            <person name="Gordon J."/>
        </authorList>
    </citation>
    <scope>NUCLEOTIDE SEQUENCE [LARGE SCALE GENOMIC DNA]</scope>
    <source>
        <strain evidence="2">DSM 17135 / JCM 12973 / M2</strain>
    </source>
</reference>
<dbReference type="Proteomes" id="UP000003452">
    <property type="component" value="Unassembled WGS sequence"/>
</dbReference>
<evidence type="ECO:0000313" key="1">
    <source>
        <dbReference type="EMBL" id="EDY97098.1"/>
    </source>
</evidence>
<dbReference type="HOGENOM" id="CLU_3212609_0_0_10"/>
<organism evidence="1 2">
    <name type="scientific">Phocaeicola plebeius (strain DSM 17135 / JCM 12973 / CCUG 54634 / M2)</name>
    <name type="common">Bacteroides plebeius</name>
    <dbReference type="NCBI Taxonomy" id="484018"/>
    <lineage>
        <taxon>Bacteria</taxon>
        <taxon>Pseudomonadati</taxon>
        <taxon>Bacteroidota</taxon>
        <taxon>Bacteroidia</taxon>
        <taxon>Bacteroidales</taxon>
        <taxon>Bacteroidaceae</taxon>
        <taxon>Phocaeicola</taxon>
    </lineage>
</organism>
<proteinExistence type="predicted"/>
<evidence type="ECO:0000313" key="2">
    <source>
        <dbReference type="Proteomes" id="UP000003452"/>
    </source>
</evidence>
<dbReference type="AlphaFoldDB" id="B5CUV8"/>
<comment type="caution">
    <text evidence="1">The sequence shown here is derived from an EMBL/GenBank/DDBJ whole genome shotgun (WGS) entry which is preliminary data.</text>
</comment>
<name>B5CUV8_PHOPM</name>